<dbReference type="Gene3D" id="1.10.510.10">
    <property type="entry name" value="Transferase(Phosphotransferase) domain 1"/>
    <property type="match status" value="2"/>
</dbReference>
<dbReference type="PANTHER" id="PTHR24418">
    <property type="entry name" value="TYROSINE-PROTEIN KINASE"/>
    <property type="match status" value="1"/>
</dbReference>
<feature type="region of interest" description="Disordered" evidence="3">
    <location>
        <begin position="1680"/>
        <end position="1699"/>
    </location>
</feature>
<dbReference type="PROSITE" id="PS50011">
    <property type="entry name" value="PROTEIN_KINASE_DOM"/>
    <property type="match status" value="2"/>
</dbReference>
<feature type="region of interest" description="Disordered" evidence="3">
    <location>
        <begin position="1197"/>
        <end position="1231"/>
    </location>
</feature>
<dbReference type="Pfam" id="PF00069">
    <property type="entry name" value="Pkinase"/>
    <property type="match status" value="1"/>
</dbReference>
<feature type="compositionally biased region" description="Polar residues" evidence="3">
    <location>
        <begin position="1443"/>
        <end position="1452"/>
    </location>
</feature>
<feature type="compositionally biased region" description="Polar residues" evidence="3">
    <location>
        <begin position="1868"/>
        <end position="1889"/>
    </location>
</feature>
<evidence type="ECO:0000256" key="2">
    <source>
        <dbReference type="ARBA" id="ARBA00022840"/>
    </source>
</evidence>
<protein>
    <recommendedName>
        <fullName evidence="4">Protein kinase domain-containing protein</fullName>
    </recommendedName>
</protein>
<keyword evidence="2" id="KW-0067">ATP-binding</keyword>
<dbReference type="EMBL" id="JBAMIC010000001">
    <property type="protein sequence ID" value="KAK7115026.1"/>
    <property type="molecule type" value="Genomic_DNA"/>
</dbReference>
<name>A0AAN9C0G9_9CAEN</name>
<gene>
    <name evidence="5" type="ORF">V1264_000975</name>
</gene>
<feature type="compositionally biased region" description="Polar residues" evidence="3">
    <location>
        <begin position="1373"/>
        <end position="1385"/>
    </location>
</feature>
<feature type="region of interest" description="Disordered" evidence="3">
    <location>
        <begin position="1440"/>
        <end position="1462"/>
    </location>
</feature>
<dbReference type="GO" id="GO:0004672">
    <property type="term" value="F:protein kinase activity"/>
    <property type="evidence" value="ECO:0007669"/>
    <property type="project" value="InterPro"/>
</dbReference>
<organism evidence="5 6">
    <name type="scientific">Littorina saxatilis</name>
    <dbReference type="NCBI Taxonomy" id="31220"/>
    <lineage>
        <taxon>Eukaryota</taxon>
        <taxon>Metazoa</taxon>
        <taxon>Spiralia</taxon>
        <taxon>Lophotrochozoa</taxon>
        <taxon>Mollusca</taxon>
        <taxon>Gastropoda</taxon>
        <taxon>Caenogastropoda</taxon>
        <taxon>Littorinimorpha</taxon>
        <taxon>Littorinoidea</taxon>
        <taxon>Littorinidae</taxon>
        <taxon>Littorina</taxon>
    </lineage>
</organism>
<feature type="compositionally biased region" description="Polar residues" evidence="3">
    <location>
        <begin position="1280"/>
        <end position="1290"/>
    </location>
</feature>
<feature type="region of interest" description="Disordered" evidence="3">
    <location>
        <begin position="1255"/>
        <end position="1275"/>
    </location>
</feature>
<comment type="caution">
    <text evidence="5">The sequence shown here is derived from an EMBL/GenBank/DDBJ whole genome shotgun (WGS) entry which is preliminary data.</text>
</comment>
<feature type="compositionally biased region" description="Basic residues" evidence="3">
    <location>
        <begin position="1211"/>
        <end position="1220"/>
    </location>
</feature>
<feature type="domain" description="Protein kinase" evidence="4">
    <location>
        <begin position="867"/>
        <end position="1186"/>
    </location>
</feature>
<dbReference type="InterPro" id="IPR011009">
    <property type="entry name" value="Kinase-like_dom_sf"/>
</dbReference>
<feature type="region of interest" description="Disordered" evidence="3">
    <location>
        <begin position="1280"/>
        <end position="1299"/>
    </location>
</feature>
<proteinExistence type="predicted"/>
<feature type="region of interest" description="Disordered" evidence="3">
    <location>
        <begin position="1482"/>
        <end position="1508"/>
    </location>
</feature>
<feature type="domain" description="Protein kinase" evidence="4">
    <location>
        <begin position="521"/>
        <end position="824"/>
    </location>
</feature>
<dbReference type="InterPro" id="IPR050198">
    <property type="entry name" value="Non-receptor_tyrosine_kinases"/>
</dbReference>
<feature type="region of interest" description="Disordered" evidence="3">
    <location>
        <begin position="1"/>
        <end position="58"/>
    </location>
</feature>
<evidence type="ECO:0000256" key="1">
    <source>
        <dbReference type="ARBA" id="ARBA00022741"/>
    </source>
</evidence>
<dbReference type="Proteomes" id="UP001374579">
    <property type="component" value="Unassembled WGS sequence"/>
</dbReference>
<feature type="region of interest" description="Disordered" evidence="3">
    <location>
        <begin position="1836"/>
        <end position="1889"/>
    </location>
</feature>
<feature type="region of interest" description="Disordered" evidence="3">
    <location>
        <begin position="1577"/>
        <end position="1672"/>
    </location>
</feature>
<feature type="region of interest" description="Disordered" evidence="3">
    <location>
        <begin position="837"/>
        <end position="861"/>
    </location>
</feature>
<evidence type="ECO:0000313" key="5">
    <source>
        <dbReference type="EMBL" id="KAK7115026.1"/>
    </source>
</evidence>
<dbReference type="InterPro" id="IPR000719">
    <property type="entry name" value="Prot_kinase_dom"/>
</dbReference>
<dbReference type="GO" id="GO:0005524">
    <property type="term" value="F:ATP binding"/>
    <property type="evidence" value="ECO:0007669"/>
    <property type="project" value="UniProtKB-KW"/>
</dbReference>
<accession>A0AAN9C0G9</accession>
<sequence length="1889" mass="210385">MEEPNSVQQNTIPARTAAVGNTHQVINDPGTMSNTPDSVTSGSQSCLSVGNQSEGSGASHTDLLVSVMNASFSTSSRRSSSGMTLESANSCLSIANGGSDSGYSSCGSEQADPAADGNYCFVDTKTGKKANQSRLYYPRVPNNLLKTTYPWNGDIDALLQDLQKDHCPARRAEIRKLVQITVIPDLADGKKYCDIASFLRVNDRSVQFSAISCLETMLLDVRNSQDRSVTEQLLQVAKSSQAAFLQLCEDDAYLLPMTSLYVMAMSAVLSRCPQPSLEQCQALAISKKVSKKKSWEGLKQQMMKALQLFHEGVEAVLDKASSFQQWSQAGFSEEDRTKRKGYFTRASFCELMVNVFTLLNEVKYQAWNRKGEMLAVTLQDLYQSSIRSGKDTLKDESKAVMDFAIVDGLVLLLESVFQEDESQVGDQKSKHIDHITSLTLNVIEGANSSYRPYLVSEVECLPFHSALQVKRTFNMFFRTKNRALGSLAQGHMENQLRLIEFHRDSATQCDQTGSQDSCTWKTFMCSIGQNEAEGVMYIPKASCLAENRLGVCVEEHPGCTKECAIKRTKIAERSQRHVRHLDILKEHSPQCRRLLQLFSYQLLPFPFYIMEQVQQRRLLSHLVDHRDSKLWLDTPTLTRIMLQVIEALQYLTSRRIDPRDVTAYNMVVQPGASSHRQSFGQRCSALTNDSFEVKLADLGLAHEFRHTDACVVRPVRSQGAVPLRWTSPEALFKGLYGEKNMVYSAGCVMYELWTHGCQPFTSYDHTMDTDSIFIKMMMEPDSVQLTRWPCTPQAVHDVIRRCTGHTPNTRPSLGDLETELKEILKKSRTHNAREPGLLSALSSPRLYPNVSPSQTKRHHVPETGIPTSIQQLIDAGKNSTLYDNTRKTIWQGSNDVMVTEEELATIDKIYIENTDDRTLVREVVSSKFVRDVLPSMEASELEGVTSWNRSEECSPRLSQENGVTIHKREYPPSISFQTASEKGYFLNQCPIYDMQDGDPLDSRVLVPLISLARAVHGMHEKGWIIRDLKPDAILIDCSNGQVTLPRIGRAHRLQSSERYYIDEVFEDSRRWLAPEVLLSGQYGKENDIFMLGTVIWQFFRIRELAERDPLASHRDFAPCANTAKDQVVNYVRDGIPLPFPSRFPDWLYRLILTCRHPDPAHRPSAQDVMDTLQEHSADGPLPMPFIEVARNQETLGAEHSTKDSNLPPHVQLRKKKKHSTQKPAAEHKPNLFKSMHKRLTRKKSKSVRLQQPVDRMLTTAGTRAEESGLDSSEQKDLKQFTTNGTGTSSIIPPINTEDPYTELPGTSLSRYGGTGANESGLDSSEQTDLKLFTTNGTGASSIIPPENTEDPNTELPCTSLSRYVGTEADESGLHSSEQTDLNQYTTNSTGASSILSSEAITGVCTSNSFSVKQSSVGLQPTNTQKSTFYENLDDELFPFEKSGQGQTTSSDECSAAAGDTSHRPMSNCTVYEVVDAEEDLGQNGAFSNPLHNSGARPNEFGKSDHGRIKKGFKNTIKKFVSFKSFRERKSSHQHLHTHPGEGKRTELTSAAGEESHSPPPQTSLPQAVNLDRFQEHRDSLPNERSFPSEIEATSSRSEHRPGSQTSIVLEDGIPGHTKDHHAACSSTSSTRLHAQNVVTPREVRQQITRDSVTERLDEDSTDGLSQSDVSGSCCWSFDSDDREDGEVRHHVQDSENEPEQTDFFTKLQHALHNRGFHAQGGHAADHCPLCHGNAAEGTDVCYENSTQEADPHDVFAGEASGLHDSNTALQSHHEQHDSVGDGIYCDAESSKESVRVNRNTAEVDDRDCFHTSKKNETIYRNVGNRDTLDGCAVKTLNPSDSQRSGVLDQQPRNNLSLLSRRNNKPEHASSTSLYLTPCTGHNTEGTKGV</sequence>
<evidence type="ECO:0000259" key="4">
    <source>
        <dbReference type="PROSITE" id="PS50011"/>
    </source>
</evidence>
<evidence type="ECO:0000313" key="6">
    <source>
        <dbReference type="Proteomes" id="UP001374579"/>
    </source>
</evidence>
<dbReference type="InterPro" id="IPR001245">
    <property type="entry name" value="Ser-Thr/Tyr_kinase_cat_dom"/>
</dbReference>
<dbReference type="Pfam" id="PF07714">
    <property type="entry name" value="PK_Tyr_Ser-Thr"/>
    <property type="match status" value="1"/>
</dbReference>
<dbReference type="SUPFAM" id="SSF56112">
    <property type="entry name" value="Protein kinase-like (PK-like)"/>
    <property type="match status" value="2"/>
</dbReference>
<feature type="compositionally biased region" description="Polar residues" evidence="3">
    <location>
        <begin position="1624"/>
        <end position="1638"/>
    </location>
</feature>
<reference evidence="5 6" key="1">
    <citation type="submission" date="2024-02" db="EMBL/GenBank/DDBJ databases">
        <title>Chromosome-scale genome assembly of the rough periwinkle Littorina saxatilis.</title>
        <authorList>
            <person name="De Jode A."/>
            <person name="Faria R."/>
            <person name="Formenti G."/>
            <person name="Sims Y."/>
            <person name="Smith T.P."/>
            <person name="Tracey A."/>
            <person name="Wood J.M.D."/>
            <person name="Zagrodzka Z.B."/>
            <person name="Johannesson K."/>
            <person name="Butlin R.K."/>
            <person name="Leder E.H."/>
        </authorList>
    </citation>
    <scope>NUCLEOTIDE SEQUENCE [LARGE SCALE GENOMIC DNA]</scope>
    <source>
        <strain evidence="5">Snail1</strain>
        <tissue evidence="5">Muscle</tissue>
    </source>
</reference>
<keyword evidence="1" id="KW-0547">Nucleotide-binding</keyword>
<keyword evidence="6" id="KW-1185">Reference proteome</keyword>
<evidence type="ECO:0000256" key="3">
    <source>
        <dbReference type="SAM" id="MobiDB-lite"/>
    </source>
</evidence>
<feature type="region of interest" description="Disordered" evidence="3">
    <location>
        <begin position="1526"/>
        <end position="1565"/>
    </location>
</feature>
<feature type="region of interest" description="Disordered" evidence="3">
    <location>
        <begin position="1366"/>
        <end position="1385"/>
    </location>
</feature>